<gene>
    <name evidence="1" type="ORF">S101395_03508</name>
</gene>
<protein>
    <submittedName>
        <fullName evidence="1">Phage-like element PBSX protein XkdD</fullName>
    </submittedName>
</protein>
<keyword evidence="2" id="KW-1185">Reference proteome</keyword>
<accession>A0ABM6LKZ3</accession>
<organism evidence="1 2">
    <name type="scientific">Bacillus sonorensis</name>
    <dbReference type="NCBI Taxonomy" id="119858"/>
    <lineage>
        <taxon>Bacteria</taxon>
        <taxon>Bacillati</taxon>
        <taxon>Bacillota</taxon>
        <taxon>Bacilli</taxon>
        <taxon>Bacillales</taxon>
        <taxon>Bacillaceae</taxon>
        <taxon>Bacillus</taxon>
    </lineage>
</organism>
<name>A0ABM6LKZ3_9BACI</name>
<evidence type="ECO:0000313" key="1">
    <source>
        <dbReference type="EMBL" id="ASB90015.1"/>
    </source>
</evidence>
<dbReference type="EMBL" id="CP021920">
    <property type="protein sequence ID" value="ASB90015.1"/>
    <property type="molecule type" value="Genomic_DNA"/>
</dbReference>
<dbReference type="RefSeq" id="WP_006638563.1">
    <property type="nucleotide sequence ID" value="NZ_JALAKB010000003.1"/>
</dbReference>
<dbReference type="Proteomes" id="UP000196877">
    <property type="component" value="Chromosome"/>
</dbReference>
<sequence length="93" mass="10312">MGKEALAYSPLPWRVVKTNTDVYIYSAYSDVEKKRFPYSNGRLIAKVGDYTAFSQEKNAYLIAAAPELLIAAKLSLAYLNGREPIDPAPLKAN</sequence>
<evidence type="ECO:0000313" key="2">
    <source>
        <dbReference type="Proteomes" id="UP000196877"/>
    </source>
</evidence>
<proteinExistence type="predicted"/>
<reference evidence="1 2" key="1">
    <citation type="submission" date="2017-06" db="EMBL/GenBank/DDBJ databases">
        <title>Genome sequence of Bacillus sonorensis strain SRCM101395.</title>
        <authorList>
            <person name="Cho S.H."/>
        </authorList>
    </citation>
    <scope>NUCLEOTIDE SEQUENCE [LARGE SCALE GENOMIC DNA]</scope>
    <source>
        <strain evidence="1 2">SRCM101395</strain>
    </source>
</reference>